<organism evidence="2 3">
    <name type="scientific">Luteolibacter arcticus</name>
    <dbReference type="NCBI Taxonomy" id="1581411"/>
    <lineage>
        <taxon>Bacteria</taxon>
        <taxon>Pseudomonadati</taxon>
        <taxon>Verrucomicrobiota</taxon>
        <taxon>Verrucomicrobiia</taxon>
        <taxon>Verrucomicrobiales</taxon>
        <taxon>Verrucomicrobiaceae</taxon>
        <taxon>Luteolibacter</taxon>
    </lineage>
</organism>
<dbReference type="InterPro" id="IPR045383">
    <property type="entry name" value="DUF6528"/>
</dbReference>
<dbReference type="EMBL" id="JAPDDT010000002">
    <property type="protein sequence ID" value="MCW1922325.1"/>
    <property type="molecule type" value="Genomic_DNA"/>
</dbReference>
<name>A0ABT3GG89_9BACT</name>
<evidence type="ECO:0000256" key="1">
    <source>
        <dbReference type="SAM" id="MobiDB-lite"/>
    </source>
</evidence>
<gene>
    <name evidence="2" type="ORF">OKA05_07150</name>
</gene>
<proteinExistence type="predicted"/>
<keyword evidence="3" id="KW-1185">Reference proteome</keyword>
<feature type="compositionally biased region" description="Basic and acidic residues" evidence="1">
    <location>
        <begin position="25"/>
        <end position="42"/>
    </location>
</feature>
<dbReference type="Proteomes" id="UP001320876">
    <property type="component" value="Unassembled WGS sequence"/>
</dbReference>
<evidence type="ECO:0000313" key="3">
    <source>
        <dbReference type="Proteomes" id="UP001320876"/>
    </source>
</evidence>
<protein>
    <submittedName>
        <fullName evidence="2">DUF6528 family protein</fullName>
    </submittedName>
</protein>
<dbReference type="Pfam" id="PF20138">
    <property type="entry name" value="DUF6528"/>
    <property type="match status" value="1"/>
</dbReference>
<evidence type="ECO:0000313" key="2">
    <source>
        <dbReference type="EMBL" id="MCW1922325.1"/>
    </source>
</evidence>
<reference evidence="2 3" key="1">
    <citation type="submission" date="2022-10" db="EMBL/GenBank/DDBJ databases">
        <title>Luteolibacter arcticus strain CCTCC AB 2014275, whole genome shotgun sequencing project.</title>
        <authorList>
            <person name="Zhao G."/>
            <person name="Shen L."/>
        </authorList>
    </citation>
    <scope>NUCLEOTIDE SEQUENCE [LARGE SCALE GENOMIC DNA]</scope>
    <source>
        <strain evidence="2 3">CCTCC AB 2014275</strain>
    </source>
</reference>
<sequence>MVWALGMDELYSFTLAAWDSPAPKLEPKSRHPLPDRDGHDLRAMPGSSDLVLSTDAHVWLFDRDKGEFRPHPDLHDRPAVKTVEPHPTTGRLVVVQAKKPNWWTDTITLLHPAAECRLEGEKIYKARWLTVPEKAPSPDEAPAGP</sequence>
<comment type="caution">
    <text evidence="2">The sequence shown here is derived from an EMBL/GenBank/DDBJ whole genome shotgun (WGS) entry which is preliminary data.</text>
</comment>
<accession>A0ABT3GG89</accession>
<feature type="region of interest" description="Disordered" evidence="1">
    <location>
        <begin position="24"/>
        <end position="47"/>
    </location>
</feature>